<reference evidence="2" key="1">
    <citation type="submission" date="2022-06" db="EMBL/GenBank/DDBJ databases">
        <authorList>
            <consortium name="SYNGENTA / RWTH Aachen University"/>
        </authorList>
    </citation>
    <scope>NUCLEOTIDE SEQUENCE</scope>
</reference>
<dbReference type="InterPro" id="IPR021827">
    <property type="entry name" value="Nup186/Nup192/Nup205"/>
</dbReference>
<dbReference type="PANTHER" id="PTHR31431">
    <property type="entry name" value="NUCLEOPORIN NUP188 HOMOLOG"/>
    <property type="match status" value="1"/>
</dbReference>
<dbReference type="Proteomes" id="UP001153365">
    <property type="component" value="Unassembled WGS sequence"/>
</dbReference>
<dbReference type="Pfam" id="PF11894">
    <property type="entry name" value="Nup192"/>
    <property type="match status" value="1"/>
</dbReference>
<dbReference type="GO" id="GO:0044611">
    <property type="term" value="C:nuclear pore inner ring"/>
    <property type="evidence" value="ECO:0007669"/>
    <property type="project" value="TreeGrafter"/>
</dbReference>
<dbReference type="GO" id="GO:0006606">
    <property type="term" value="P:protein import into nucleus"/>
    <property type="evidence" value="ECO:0007669"/>
    <property type="project" value="TreeGrafter"/>
</dbReference>
<dbReference type="PANTHER" id="PTHR31431:SF1">
    <property type="entry name" value="NUCLEOPORIN NUP188"/>
    <property type="match status" value="1"/>
</dbReference>
<dbReference type="GO" id="GO:0017056">
    <property type="term" value="F:structural constituent of nuclear pore"/>
    <property type="evidence" value="ECO:0007669"/>
    <property type="project" value="InterPro"/>
</dbReference>
<feature type="region of interest" description="Disordered" evidence="1">
    <location>
        <begin position="2007"/>
        <end position="2027"/>
    </location>
</feature>
<feature type="region of interest" description="Disordered" evidence="1">
    <location>
        <begin position="120"/>
        <end position="144"/>
    </location>
</feature>
<organism evidence="2 3">
    <name type="scientific">Phakopsora pachyrhizi</name>
    <name type="common">Asian soybean rust disease fungus</name>
    <dbReference type="NCBI Taxonomy" id="170000"/>
    <lineage>
        <taxon>Eukaryota</taxon>
        <taxon>Fungi</taxon>
        <taxon>Dikarya</taxon>
        <taxon>Basidiomycota</taxon>
        <taxon>Pucciniomycotina</taxon>
        <taxon>Pucciniomycetes</taxon>
        <taxon>Pucciniales</taxon>
        <taxon>Phakopsoraceae</taxon>
        <taxon>Phakopsora</taxon>
    </lineage>
</organism>
<comment type="caution">
    <text evidence="2">The sequence shown here is derived from an EMBL/GenBank/DDBJ whole genome shotgun (WGS) entry which is preliminary data.</text>
</comment>
<accession>A0AAV0BU53</accession>
<dbReference type="Gene3D" id="1.25.10.70">
    <property type="match status" value="1"/>
</dbReference>
<gene>
    <name evidence="2" type="ORF">PPACK8108_LOCUS25465</name>
</gene>
<protein>
    <recommendedName>
        <fullName evidence="4">Nuclear pore complex protein Nup188</fullName>
    </recommendedName>
</protein>
<proteinExistence type="predicted"/>
<sequence length="2047" mass="228292">MCTSESRKLALVSNPIQVISEVLSGFIAPNASAARSLRQLLRLHEEKLKSCYDPYPPSSSKSREKLNSGQVVLKDGDIVKISGPIKDNVFKISDALNLDEVEALVLWLQFLHRAKQSSSTQMGLSGDSIQKKKQEKLNEPDHPIDNDSMARLTDFYFEERRNALIAINSLLHIEDNQSSHLSSICSEFLASILSDEMPSMMLQNYIKRTQLALPEDVRISPRKSTAWTRQLIIEQKLLLEVVFLLFYGRVKSSALDYLAALSVLKKTSWGQNQACLAYFDEDTSAINQEASNILSLIALQVSHIEDVSMNDFHLTPEPVPDHDLTSPATLRNIYDLQLELLELHPQRIPPIALAWTFVLHKMTMIYLEHGIPPSHSSFAELILPSHPIIEDEPEAENQSLDSAPLYQKWTQHILSSECQLFRNLGQLAISAYHSSSPNGIGSSENNGLGYLQFEEAMNAFALLFRLDRQHAIAVEFWRAVRGDDVTEMDIPLASGEAEYFEVARSRFPLNFALFTKLCRSLSGFSESRSSENPNDQVFCADSLVEYVDHLVTLTEALPTTQSALLPLTFEPALLPNSLKSDKAEAQNSGGWIKASRPIWISPTVKIPKDTLGKVVSGIDQKPVIVCWHVTWSAWEYWGSLVLQYAGCPLQADHQIKPQDAFGPASNSSLSWAEDKLETDGIVDVLRILTTILECRPELGSQVIHKMVDGASHQAFIQAVFNIIENSFDPASNVLRDEITQASLRLISALLPIFPGAVWTLVRGSQTIFPDSSKATAWNTPESSRSILKYERLSGNYGVTTAILDLVHMLFLESGTSGLTTTSNFANIKVEVLQRALNWICEEVWPGFQSWKYLRLENKFKIANKCCLIFNDIASAALKTHFNPSELKTDIVTAHVIQLFSKLFLKSPTSIILNPMITIIATDKSLMEVLNKSSRKIELEALIQCLGGCLLLAKNLLSLRPSQVPANQPCLLERLLLSQSHRKSSLRIDSQDTSRYSALHFVAHWSLYAPHVLIAKDACDIFSLLCTLSKDWPSDWPSISSAFGDPTNMSRYLHDVAQHGSLIVDTDESGFRSTLWDLLAVILRTQPPLEAILVTGSTSLPGLMPPASPSINAKTPLYLGIKCFIKCFENNDQLNLSVGLGVLHFLYTVYKHVNNFSTILNQTIEDQAFIDRIVEISTSLIISPEYLSKTFGDRSILMDSNIPDQICEAAAGDMQVKHFCNELICKSYATKILTVLLQLEMKQQEEKSSSSNAKKIETALMREFQKTSSRISELICPILETMASPELQSEAFSEMVNRFPNLDLDSYRRVDCVLPHEKLRLYGKSFVYDYDLMKSRIEGMDVSSEVVEDVTGNIITINWNLSAVDAQLEVTRAWEELLHSLFQQMDAAAKLEKQLSETILKSAKVIAEERRGGDFMVHVHSIRTSILLILLQALPMNSETTVTTIKLLENAKNMASSERFPIIDSIKQKFKVTWHTDFLKFVYMVLRRCSSIDVTKLSDENSHLMINTVESLLRSCISILETVLTLVLLTGDAAYEQDLNLSVSIFSELMNSPVRPPIMNWAHRIHDLCQPAFSLLNRELVMDDKDPKFFEDIIRLFMSLALHERLAEYLASEGLIPVLLNLSLTPRASQGLIEPVSPHRSFERSPTHQLWCSILALLTSLSNTLCYSQMFMVDEIGAFARLYSAQLLNALSKISISDRVSLGVYGMSLTLAGMEEMELASAFLLVISSKPIGSPRLSLPESYRTVMLASLQTLAHCLSHPSSTAKWLEHDTSWKSSQLMSSSITKAGAKGPVVIDNGQNLSPHVQEALLRMLQTSRNILQTLISYTRAINVLTREVSEWAVEYAIMSPTRSIVAGDLASIGTLFELAETSLDIYRLSAPQDVETNNVNVCKVSAAVLEGSLLLASTQLALWLCSSMNQSSWQSSNTAAGLNSHKESDFNFISSSPRLKREILSDLAPDLIASIEKSLNAIKSTGSRTNDFKETSLFRPTKSLQKSMISKRKKAFGSFMNSTSSETSNENPENKSTGLNGVEQVLVSLKSFAERFLSS</sequence>
<feature type="compositionally biased region" description="Basic and acidic residues" evidence="1">
    <location>
        <begin position="129"/>
        <end position="144"/>
    </location>
</feature>
<dbReference type="InterPro" id="IPR044840">
    <property type="entry name" value="Nup188"/>
</dbReference>
<keyword evidence="3" id="KW-1185">Reference proteome</keyword>
<dbReference type="EMBL" id="CALTRL010006229">
    <property type="protein sequence ID" value="CAH7690194.1"/>
    <property type="molecule type" value="Genomic_DNA"/>
</dbReference>
<name>A0AAV0BU53_PHAPC</name>
<feature type="compositionally biased region" description="Low complexity" evidence="1">
    <location>
        <begin position="2009"/>
        <end position="2025"/>
    </location>
</feature>
<evidence type="ECO:0000256" key="1">
    <source>
        <dbReference type="SAM" id="MobiDB-lite"/>
    </source>
</evidence>
<evidence type="ECO:0000313" key="3">
    <source>
        <dbReference type="Proteomes" id="UP001153365"/>
    </source>
</evidence>
<evidence type="ECO:0008006" key="4">
    <source>
        <dbReference type="Google" id="ProtNLM"/>
    </source>
</evidence>
<dbReference type="GO" id="GO:0006405">
    <property type="term" value="P:RNA export from nucleus"/>
    <property type="evidence" value="ECO:0007669"/>
    <property type="project" value="TreeGrafter"/>
</dbReference>
<evidence type="ECO:0000313" key="2">
    <source>
        <dbReference type="EMBL" id="CAH7690194.1"/>
    </source>
</evidence>